<dbReference type="Gene3D" id="3.15.10.50">
    <property type="match status" value="1"/>
</dbReference>
<evidence type="ECO:0000313" key="2">
    <source>
        <dbReference type="EMBL" id="MAA15538.1"/>
    </source>
</evidence>
<feature type="chain" id="PRO_5012940132" evidence="1">
    <location>
        <begin position="16"/>
        <end position="405"/>
    </location>
</feature>
<dbReference type="AlphaFoldDB" id="A0A224YCV2"/>
<dbReference type="InterPro" id="IPR020234">
    <property type="entry name" value="Mite_allergen_group-7"/>
</dbReference>
<keyword evidence="1" id="KW-0732">Signal</keyword>
<dbReference type="Pfam" id="PF16984">
    <property type="entry name" value="Grp7_allergen"/>
    <property type="match status" value="1"/>
</dbReference>
<reference evidence="2" key="1">
    <citation type="journal article" date="2017" name="Parasit. Vectors">
        <title>Sialotranscriptomics of Rhipicephalus zambeziensis reveals intricate expression profiles of secretory proteins and suggests tight temporal transcriptional regulation during blood-feeding.</title>
        <authorList>
            <person name="de Castro M.H."/>
            <person name="de Klerk D."/>
            <person name="Pienaar R."/>
            <person name="Rees D.J.G."/>
            <person name="Mans B.J."/>
        </authorList>
    </citation>
    <scope>NUCLEOTIDE SEQUENCE</scope>
    <source>
        <tissue evidence="2">Salivary glands</tissue>
    </source>
</reference>
<feature type="signal peptide" evidence="1">
    <location>
        <begin position="1"/>
        <end position="15"/>
    </location>
</feature>
<dbReference type="InterPro" id="IPR038602">
    <property type="entry name" value="Mite_allergen_7_sf"/>
</dbReference>
<dbReference type="EMBL" id="GFPF01004392">
    <property type="protein sequence ID" value="MAA15538.1"/>
    <property type="molecule type" value="Transcribed_RNA"/>
</dbReference>
<protein>
    <submittedName>
        <fullName evidence="2">Metastriate Rhipicephalus family xv</fullName>
    </submittedName>
</protein>
<evidence type="ECO:0000256" key="1">
    <source>
        <dbReference type="SAM" id="SignalP"/>
    </source>
</evidence>
<sequence length="405" mass="45249">MKTAIFIVAIVTCNAQDILNQVKCTNGQGPTDGDLLIDKAIKKYFMSQRFKAMSIPDFNHTVRVAMWNLHMEFYNGTVLGLTAAERLGTNYMEAERNKSMRIRVALKLEGLNISMAARVNRFLGYTYIEADVFAPAITFVAEIQEANNTLMLQRLEMNNTKELQVHFRFLSPILRILNRVNTLQRFINKKINERLEAELFFAINEAVQALAQRRAELQCTDCTTFEVVVRNALDMFKLDPSPLPALTKDMFARLTRVKVTNGTVEGLSRLRQSGDVVGRIDECGAYIYADVTVRNLTVTLLVSVSTFMADFTAAVKATISAKVIIEVVEQNATLLLKNVVVNATDKIYTTVTPIGVVSSVAAFFLPPKFIAEITRRELQPLTRSTIQGAVDALHGFAHGKGQIKE</sequence>
<name>A0A224YCV2_9ACAR</name>
<accession>A0A224YCV2</accession>
<organism evidence="2">
    <name type="scientific">Rhipicephalus zambeziensis</name>
    <dbReference type="NCBI Taxonomy" id="60191"/>
    <lineage>
        <taxon>Eukaryota</taxon>
        <taxon>Metazoa</taxon>
        <taxon>Ecdysozoa</taxon>
        <taxon>Arthropoda</taxon>
        <taxon>Chelicerata</taxon>
        <taxon>Arachnida</taxon>
        <taxon>Acari</taxon>
        <taxon>Parasitiformes</taxon>
        <taxon>Ixodida</taxon>
        <taxon>Ixodoidea</taxon>
        <taxon>Ixodidae</taxon>
        <taxon>Rhipicephalinae</taxon>
        <taxon>Rhipicephalus</taxon>
        <taxon>Rhipicephalus</taxon>
    </lineage>
</organism>
<proteinExistence type="predicted"/>